<name>A0ACD3AAP4_9AGAR</name>
<evidence type="ECO:0000313" key="2">
    <source>
        <dbReference type="Proteomes" id="UP000308600"/>
    </source>
</evidence>
<gene>
    <name evidence="1" type="ORF">BDN72DRAFT_848754</name>
</gene>
<organism evidence="1 2">
    <name type="scientific">Pluteus cervinus</name>
    <dbReference type="NCBI Taxonomy" id="181527"/>
    <lineage>
        <taxon>Eukaryota</taxon>
        <taxon>Fungi</taxon>
        <taxon>Dikarya</taxon>
        <taxon>Basidiomycota</taxon>
        <taxon>Agaricomycotina</taxon>
        <taxon>Agaricomycetes</taxon>
        <taxon>Agaricomycetidae</taxon>
        <taxon>Agaricales</taxon>
        <taxon>Pluteineae</taxon>
        <taxon>Pluteaceae</taxon>
        <taxon>Pluteus</taxon>
    </lineage>
</organism>
<accession>A0ACD3AAP4</accession>
<keyword evidence="2" id="KW-1185">Reference proteome</keyword>
<sequence>MALPESYSNMPWRRSTQKSPTAVRAILAKAASHHRAALAPWKQVTNEVLQRDFLFGGNADPANPNTGPAVDINLPSLRTLDLDTGVGSIILNMHTHLLNLKVLSLHSGSWTVVAPQLLQDAIALSEFRLTCSGGQLSHQPAGQDPLQEFLSLPSLSQLTHLAIYQSGTHNIINEDNIKAIANGHIVPYLHTFSLEGGMSGTLSRSIINLLVNKGFLSPDDGVTVFPEEGGSNIACESQSECEGTISASQTLRSQKRP</sequence>
<evidence type="ECO:0000313" key="1">
    <source>
        <dbReference type="EMBL" id="TFK62389.1"/>
    </source>
</evidence>
<protein>
    <submittedName>
        <fullName evidence="1">Uncharacterized protein</fullName>
    </submittedName>
</protein>
<dbReference type="EMBL" id="ML208585">
    <property type="protein sequence ID" value="TFK62389.1"/>
    <property type="molecule type" value="Genomic_DNA"/>
</dbReference>
<reference evidence="1 2" key="1">
    <citation type="journal article" date="2019" name="Nat. Ecol. Evol.">
        <title>Megaphylogeny resolves global patterns of mushroom evolution.</title>
        <authorList>
            <person name="Varga T."/>
            <person name="Krizsan K."/>
            <person name="Foldi C."/>
            <person name="Dima B."/>
            <person name="Sanchez-Garcia M."/>
            <person name="Sanchez-Ramirez S."/>
            <person name="Szollosi G.J."/>
            <person name="Szarkandi J.G."/>
            <person name="Papp V."/>
            <person name="Albert L."/>
            <person name="Andreopoulos W."/>
            <person name="Angelini C."/>
            <person name="Antonin V."/>
            <person name="Barry K.W."/>
            <person name="Bougher N.L."/>
            <person name="Buchanan P."/>
            <person name="Buyck B."/>
            <person name="Bense V."/>
            <person name="Catcheside P."/>
            <person name="Chovatia M."/>
            <person name="Cooper J."/>
            <person name="Damon W."/>
            <person name="Desjardin D."/>
            <person name="Finy P."/>
            <person name="Geml J."/>
            <person name="Haridas S."/>
            <person name="Hughes K."/>
            <person name="Justo A."/>
            <person name="Karasinski D."/>
            <person name="Kautmanova I."/>
            <person name="Kiss B."/>
            <person name="Kocsube S."/>
            <person name="Kotiranta H."/>
            <person name="LaButti K.M."/>
            <person name="Lechner B.E."/>
            <person name="Liimatainen K."/>
            <person name="Lipzen A."/>
            <person name="Lukacs Z."/>
            <person name="Mihaltcheva S."/>
            <person name="Morgado L.N."/>
            <person name="Niskanen T."/>
            <person name="Noordeloos M.E."/>
            <person name="Ohm R.A."/>
            <person name="Ortiz-Santana B."/>
            <person name="Ovrebo C."/>
            <person name="Racz N."/>
            <person name="Riley R."/>
            <person name="Savchenko A."/>
            <person name="Shiryaev A."/>
            <person name="Soop K."/>
            <person name="Spirin V."/>
            <person name="Szebenyi C."/>
            <person name="Tomsovsky M."/>
            <person name="Tulloss R.E."/>
            <person name="Uehling J."/>
            <person name="Grigoriev I.V."/>
            <person name="Vagvolgyi C."/>
            <person name="Papp T."/>
            <person name="Martin F.M."/>
            <person name="Miettinen O."/>
            <person name="Hibbett D.S."/>
            <person name="Nagy L.G."/>
        </authorList>
    </citation>
    <scope>NUCLEOTIDE SEQUENCE [LARGE SCALE GENOMIC DNA]</scope>
    <source>
        <strain evidence="1 2">NL-1719</strain>
    </source>
</reference>
<proteinExistence type="predicted"/>
<dbReference type="Proteomes" id="UP000308600">
    <property type="component" value="Unassembled WGS sequence"/>
</dbReference>